<accession>A0AAN8EDU7</accession>
<feature type="region of interest" description="Disordered" evidence="1">
    <location>
        <begin position="1"/>
        <end position="34"/>
    </location>
</feature>
<organism evidence="2 3">
    <name type="scientific">Knufia fluminis</name>
    <dbReference type="NCBI Taxonomy" id="191047"/>
    <lineage>
        <taxon>Eukaryota</taxon>
        <taxon>Fungi</taxon>
        <taxon>Dikarya</taxon>
        <taxon>Ascomycota</taxon>
        <taxon>Pezizomycotina</taxon>
        <taxon>Eurotiomycetes</taxon>
        <taxon>Chaetothyriomycetidae</taxon>
        <taxon>Chaetothyriales</taxon>
        <taxon>Trichomeriaceae</taxon>
        <taxon>Knufia</taxon>
    </lineage>
</organism>
<protein>
    <submittedName>
        <fullName evidence="2">Uncharacterized protein</fullName>
    </submittedName>
</protein>
<comment type="caution">
    <text evidence="2">The sequence shown here is derived from an EMBL/GenBank/DDBJ whole genome shotgun (WGS) entry which is preliminary data.</text>
</comment>
<evidence type="ECO:0000256" key="1">
    <source>
        <dbReference type="SAM" id="MobiDB-lite"/>
    </source>
</evidence>
<dbReference type="AlphaFoldDB" id="A0AAN8EDU7"/>
<evidence type="ECO:0000313" key="3">
    <source>
        <dbReference type="Proteomes" id="UP001316803"/>
    </source>
</evidence>
<proteinExistence type="predicted"/>
<reference evidence="2 3" key="1">
    <citation type="submission" date="2022-12" db="EMBL/GenBank/DDBJ databases">
        <title>Genomic features and morphological characterization of a novel Knufia sp. strain isolated from spacecraft assembly facility.</title>
        <authorList>
            <person name="Teixeira M."/>
            <person name="Chander A.M."/>
            <person name="Stajich J.E."/>
            <person name="Venkateswaran K."/>
        </authorList>
    </citation>
    <scope>NUCLEOTIDE SEQUENCE [LARGE SCALE GENOMIC DNA]</scope>
    <source>
        <strain evidence="2 3">FJI-L2-BK-P2</strain>
    </source>
</reference>
<sequence length="191" mass="21498">MVEPRQMNHDPLCRTSRSNKPECHTEQGPPPYIGCPTTTLQIPSTEEVTEEALVDQAQHPNIIPSRLYSISPTRTTPASPAPPNQPTMFSTPTAAHFSVALYPSNSGRQHHIEVFKDSFSSRQLSRLFDHRDGDGVMRRHIMNKVLYRYERQAQRLPSNRVLKIVGTMDTKGRVKVTSCVDGYPMSNTVGR</sequence>
<dbReference type="Proteomes" id="UP001316803">
    <property type="component" value="Unassembled WGS sequence"/>
</dbReference>
<keyword evidence="3" id="KW-1185">Reference proteome</keyword>
<name>A0AAN8EDU7_9EURO</name>
<dbReference type="EMBL" id="JAKLMC020000018">
    <property type="protein sequence ID" value="KAK5951865.1"/>
    <property type="molecule type" value="Genomic_DNA"/>
</dbReference>
<evidence type="ECO:0000313" key="2">
    <source>
        <dbReference type="EMBL" id="KAK5951865.1"/>
    </source>
</evidence>
<feature type="compositionally biased region" description="Basic and acidic residues" evidence="1">
    <location>
        <begin position="1"/>
        <end position="12"/>
    </location>
</feature>
<gene>
    <name evidence="2" type="ORF">OHC33_007158</name>
</gene>